<feature type="domain" description="Pyrrolo-quinoline quinone repeat" evidence="1">
    <location>
        <begin position="132"/>
        <end position="198"/>
    </location>
</feature>
<reference evidence="2 3" key="1">
    <citation type="submission" date="2020-12" db="EMBL/GenBank/DDBJ databases">
        <title>Metabolic potential, ecology and presence of endohyphal bacteria is reflected in genomic diversity of Mucoromycotina.</title>
        <authorList>
            <person name="Muszewska A."/>
            <person name="Okrasinska A."/>
            <person name="Steczkiewicz K."/>
            <person name="Drgas O."/>
            <person name="Orlowska M."/>
            <person name="Perlinska-Lenart U."/>
            <person name="Aleksandrzak-Piekarczyk T."/>
            <person name="Szatraj K."/>
            <person name="Zielenkiewicz U."/>
            <person name="Pilsyk S."/>
            <person name="Malc E."/>
            <person name="Mieczkowski P."/>
            <person name="Kruszewska J.S."/>
            <person name="Biernat P."/>
            <person name="Pawlowska J."/>
        </authorList>
    </citation>
    <scope>NUCLEOTIDE SEQUENCE [LARGE SCALE GENOMIC DNA]</scope>
    <source>
        <strain evidence="2 3">CBS 142.35</strain>
    </source>
</reference>
<gene>
    <name evidence="2" type="ORF">INT45_009593</name>
</gene>
<dbReference type="PANTHER" id="PTHR34512">
    <property type="entry name" value="CELL SURFACE PROTEIN"/>
    <property type="match status" value="1"/>
</dbReference>
<dbReference type="InterPro" id="IPR015943">
    <property type="entry name" value="WD40/YVTN_repeat-like_dom_sf"/>
</dbReference>
<name>A0A8H7S956_9FUNG</name>
<organism evidence="2 3">
    <name type="scientific">Circinella minor</name>
    <dbReference type="NCBI Taxonomy" id="1195481"/>
    <lineage>
        <taxon>Eukaryota</taxon>
        <taxon>Fungi</taxon>
        <taxon>Fungi incertae sedis</taxon>
        <taxon>Mucoromycota</taxon>
        <taxon>Mucoromycotina</taxon>
        <taxon>Mucoromycetes</taxon>
        <taxon>Mucorales</taxon>
        <taxon>Lichtheimiaceae</taxon>
        <taxon>Circinella</taxon>
    </lineage>
</organism>
<dbReference type="InterPro" id="IPR002372">
    <property type="entry name" value="PQQ_rpt_dom"/>
</dbReference>
<evidence type="ECO:0000259" key="1">
    <source>
        <dbReference type="Pfam" id="PF13360"/>
    </source>
</evidence>
<dbReference type="SUPFAM" id="SSF50998">
    <property type="entry name" value="Quinoprotein alcohol dehydrogenase-like"/>
    <property type="match status" value="1"/>
</dbReference>
<dbReference type="OrthoDB" id="10449525at2759"/>
<dbReference type="PANTHER" id="PTHR34512:SF30">
    <property type="entry name" value="OUTER MEMBRANE PROTEIN ASSEMBLY FACTOR BAMB"/>
    <property type="match status" value="1"/>
</dbReference>
<keyword evidence="3" id="KW-1185">Reference proteome</keyword>
<evidence type="ECO:0000313" key="2">
    <source>
        <dbReference type="EMBL" id="KAG2224007.1"/>
    </source>
</evidence>
<accession>A0A8H7S956</accession>
<dbReference type="Pfam" id="PF13360">
    <property type="entry name" value="PQQ_2"/>
    <property type="match status" value="2"/>
</dbReference>
<protein>
    <recommendedName>
        <fullName evidence="1">Pyrrolo-quinoline quinone repeat domain-containing protein</fullName>
    </recommendedName>
</protein>
<sequence length="881" mass="100098">MKRETPPVSALSAFTRYDILVCATRGKVYGLNKYTGDRLWRAVLPGASFRAIVSLFINDDDNVIAGCKGTATCLDLFTGNVIWKNEMRWCGFSEVGTLCIPSESSKQLAHHNDKSVLPKKSIAILTCKGKCLAVDAKSGQEIWRFELPPAGNQLAAVIYDLREGDDNTLLYIGYGTAVYCLNAHTGNVNWGGDITSGFINFGVMTLATPWSSRLAEVHSSFNQFPSAQQEISHKATSDAGKPTADDLLVTLEEALEMIPSRYDDDEIAETNRDDASIDYSITAYIRLDQEMLDMDDQHLVTHIRTSIEARDGYHYYHYFTAATHLKFGSTFICCCSQSSESQRQVPDNRRRRIHTRVETFSCNGYINGMIDRPNSYVRITIEQSTGHRAAPSATNNNVDRELITYISEKCITMSAQDLYLDILTVYPNTMGTLTQAQVYHWWNKSFESQYKLHGNQFTSTEMHLDRAAARGVEKILGRTRQQYSTLGFTMPLFRVICEMAEVEEFHVDSTYKTNRTGHELFSIVASVNGIGFPIAYFLLRMNPINEPINSNDQSDPTNHTIVSTDHTTTINTSNSPTPNIDNTPTSYAPTAEEIQEARRSQLIAGFFTRLRSRGLNPRFMFTDKEEGQIDATSQVFGDNALAKPKLSNPQYNINEVINRFPFVSRQFQLTADRNGRRCENAGHRGAIVGAWAYLYSRWHRDLWWNKWARSTRVPIPIGKSTMMIESQWRILKRKFLINSNRPRSDFFVWTIVRKHDPGSNSRGTRGENADANHLYLPSLENWMCGYPSFSISRFMLCKHLISLYRNSTSSLGNVFGVHDYFICRQSTAPYVRLLPEALANIQQVLGSAYNNYRGLLDQHQRDVFDRSVRDNNINDYFHHVR</sequence>
<dbReference type="Proteomes" id="UP000646827">
    <property type="component" value="Unassembled WGS sequence"/>
</dbReference>
<evidence type="ECO:0000313" key="3">
    <source>
        <dbReference type="Proteomes" id="UP000646827"/>
    </source>
</evidence>
<comment type="caution">
    <text evidence="2">The sequence shown here is derived from an EMBL/GenBank/DDBJ whole genome shotgun (WGS) entry which is preliminary data.</text>
</comment>
<dbReference type="InterPro" id="IPR011047">
    <property type="entry name" value="Quinoprotein_ADH-like_sf"/>
</dbReference>
<dbReference type="AlphaFoldDB" id="A0A8H7S956"/>
<feature type="domain" description="Pyrrolo-quinoline quinone repeat" evidence="1">
    <location>
        <begin position="25"/>
        <end position="85"/>
    </location>
</feature>
<dbReference type="Gene3D" id="2.130.10.10">
    <property type="entry name" value="YVTN repeat-like/Quinoprotein amine dehydrogenase"/>
    <property type="match status" value="1"/>
</dbReference>
<proteinExistence type="predicted"/>
<dbReference type="EMBL" id="JAEPRB010000050">
    <property type="protein sequence ID" value="KAG2224007.1"/>
    <property type="molecule type" value="Genomic_DNA"/>
</dbReference>